<dbReference type="PANTHER" id="PTHR31465:SF1">
    <property type="entry name" value="PROTEIN RTA1-RELATED"/>
    <property type="match status" value="1"/>
</dbReference>
<dbReference type="PANTHER" id="PTHR31465">
    <property type="entry name" value="PROTEIN RTA1-RELATED"/>
    <property type="match status" value="1"/>
</dbReference>
<dbReference type="GO" id="GO:0016020">
    <property type="term" value="C:membrane"/>
    <property type="evidence" value="ECO:0007669"/>
    <property type="project" value="UniProtKB-SubCell"/>
</dbReference>
<organism evidence="6 7">
    <name type="scientific">Heterodermia speciosa</name>
    <dbReference type="NCBI Taxonomy" id="116794"/>
    <lineage>
        <taxon>Eukaryota</taxon>
        <taxon>Fungi</taxon>
        <taxon>Dikarya</taxon>
        <taxon>Ascomycota</taxon>
        <taxon>Pezizomycotina</taxon>
        <taxon>Lecanoromycetes</taxon>
        <taxon>OSLEUM clade</taxon>
        <taxon>Lecanoromycetidae</taxon>
        <taxon>Caliciales</taxon>
        <taxon>Physciaceae</taxon>
        <taxon>Heterodermia</taxon>
    </lineage>
</organism>
<evidence type="ECO:0000313" key="7">
    <source>
        <dbReference type="Proteomes" id="UP000664521"/>
    </source>
</evidence>
<reference evidence="6" key="1">
    <citation type="submission" date="2021-03" db="EMBL/GenBank/DDBJ databases">
        <authorList>
            <person name="Tagirdzhanova G."/>
        </authorList>
    </citation>
    <scope>NUCLEOTIDE SEQUENCE</scope>
</reference>
<keyword evidence="7" id="KW-1185">Reference proteome</keyword>
<feature type="transmembrane region" description="Helical" evidence="5">
    <location>
        <begin position="218"/>
        <end position="236"/>
    </location>
</feature>
<dbReference type="AlphaFoldDB" id="A0A8H3FIE5"/>
<dbReference type="Pfam" id="PF04479">
    <property type="entry name" value="RTA1"/>
    <property type="match status" value="1"/>
</dbReference>
<dbReference type="OrthoDB" id="1844152at2759"/>
<keyword evidence="4 5" id="KW-0472">Membrane</keyword>
<feature type="transmembrane region" description="Helical" evidence="5">
    <location>
        <begin position="185"/>
        <end position="206"/>
    </location>
</feature>
<dbReference type="InterPro" id="IPR007568">
    <property type="entry name" value="RTA1"/>
</dbReference>
<comment type="subcellular location">
    <subcellularLocation>
        <location evidence="1">Membrane</location>
        <topology evidence="1">Multi-pass membrane protein</topology>
    </subcellularLocation>
</comment>
<proteinExistence type="predicted"/>
<keyword evidence="3 5" id="KW-1133">Transmembrane helix</keyword>
<dbReference type="EMBL" id="CAJPDS010000037">
    <property type="protein sequence ID" value="CAF9925083.1"/>
    <property type="molecule type" value="Genomic_DNA"/>
</dbReference>
<dbReference type="Proteomes" id="UP000664521">
    <property type="component" value="Unassembled WGS sequence"/>
</dbReference>
<sequence>MSNEAPIDGYVDPSIPNPNGEQDAPIIIYGYTPTLALSALAVALYALLLILHAYRLYAHRLYAFSILLILTTICEIVGYAFRLQSSPPPVGDPYNVINFVVQYFFIVVAPVFLSAALYTTLTSLIAYMGPHLSPLGLSRKTIIAVFVASDVVATIVQVAGAALIGSAESDRRSPNTANDILLAGLAFQVFSFLLFLLLLGLFIVNARKAAVSRGEGGMMRFTAAVVGGSLLVYLRTCFRLAETAQGVMGYASSHEAFFGALEFAPVVLAVAGLGWWHPGRLVGRRAQGGSGA</sequence>
<comment type="caution">
    <text evidence="6">The sequence shown here is derived from an EMBL/GenBank/DDBJ whole genome shotgun (WGS) entry which is preliminary data.</text>
</comment>
<evidence type="ECO:0000256" key="4">
    <source>
        <dbReference type="ARBA" id="ARBA00023136"/>
    </source>
</evidence>
<keyword evidence="2 5" id="KW-0812">Transmembrane</keyword>
<evidence type="ECO:0000256" key="5">
    <source>
        <dbReference type="SAM" id="Phobius"/>
    </source>
</evidence>
<evidence type="ECO:0000256" key="2">
    <source>
        <dbReference type="ARBA" id="ARBA00022692"/>
    </source>
</evidence>
<feature type="transmembrane region" description="Helical" evidence="5">
    <location>
        <begin position="141"/>
        <end position="165"/>
    </location>
</feature>
<name>A0A8H3FIE5_9LECA</name>
<evidence type="ECO:0000256" key="1">
    <source>
        <dbReference type="ARBA" id="ARBA00004141"/>
    </source>
</evidence>
<feature type="transmembrane region" description="Helical" evidence="5">
    <location>
        <begin position="101"/>
        <end position="129"/>
    </location>
</feature>
<protein>
    <submittedName>
        <fullName evidence="6">Uncharacterized protein</fullName>
    </submittedName>
</protein>
<feature type="transmembrane region" description="Helical" evidence="5">
    <location>
        <begin position="61"/>
        <end position="81"/>
    </location>
</feature>
<feature type="transmembrane region" description="Helical" evidence="5">
    <location>
        <begin position="26"/>
        <end position="49"/>
    </location>
</feature>
<accession>A0A8H3FIE5</accession>
<evidence type="ECO:0000313" key="6">
    <source>
        <dbReference type="EMBL" id="CAF9925083.1"/>
    </source>
</evidence>
<feature type="transmembrane region" description="Helical" evidence="5">
    <location>
        <begin position="256"/>
        <end position="276"/>
    </location>
</feature>
<gene>
    <name evidence="6" type="ORF">HETSPECPRED_005739</name>
</gene>
<evidence type="ECO:0000256" key="3">
    <source>
        <dbReference type="ARBA" id="ARBA00022989"/>
    </source>
</evidence>